<dbReference type="InterPro" id="IPR016192">
    <property type="entry name" value="APOBEC/CMP_deaminase_Zn-bd"/>
</dbReference>
<dbReference type="NCBIfam" id="TIGR00227">
    <property type="entry name" value="ribD_Cterm"/>
    <property type="match status" value="1"/>
</dbReference>
<keyword evidence="6 13" id="KW-0686">Riboflavin biosynthesis</keyword>
<feature type="binding site" evidence="16">
    <location>
        <position position="79"/>
    </location>
    <ligand>
        <name>Zn(2+)</name>
        <dbReference type="ChEBI" id="CHEBI:29105"/>
        <note>catalytic</note>
    </ligand>
</feature>
<reference evidence="19" key="1">
    <citation type="submission" date="2017-09" db="EMBL/GenBank/DDBJ databases">
        <authorList>
            <person name="Varghese N."/>
            <person name="Submissions S."/>
        </authorList>
    </citation>
    <scope>NUCLEOTIDE SEQUENCE [LARGE SCALE GENOMIC DNA]</scope>
    <source>
        <strain evidence="19">DSM 2913</strain>
    </source>
</reference>
<dbReference type="UniPathway" id="UPA00275">
    <property type="reaction ID" value="UER00401"/>
</dbReference>
<comment type="catalytic activity">
    <reaction evidence="13">
        <text>2,5-diamino-6-hydroxy-4-(5-phosphoribosylamino)-pyrimidine + H2O + H(+) = 5-amino-6-(5-phospho-D-ribosylamino)uracil + NH4(+)</text>
        <dbReference type="Rhea" id="RHEA:21868"/>
        <dbReference type="ChEBI" id="CHEBI:15377"/>
        <dbReference type="ChEBI" id="CHEBI:15378"/>
        <dbReference type="ChEBI" id="CHEBI:28938"/>
        <dbReference type="ChEBI" id="CHEBI:58453"/>
        <dbReference type="ChEBI" id="CHEBI:58614"/>
        <dbReference type="EC" id="3.5.4.26"/>
    </reaction>
</comment>
<feature type="binding site" evidence="15">
    <location>
        <position position="211"/>
    </location>
    <ligand>
        <name>substrate</name>
    </ligand>
</feature>
<dbReference type="SUPFAM" id="SSF53927">
    <property type="entry name" value="Cytidine deaminase-like"/>
    <property type="match status" value="1"/>
</dbReference>
<comment type="similarity">
    <text evidence="5 13">In the C-terminal section; belongs to the HTP reductase family.</text>
</comment>
<evidence type="ECO:0000256" key="12">
    <source>
        <dbReference type="ARBA" id="ARBA00023268"/>
    </source>
</evidence>
<dbReference type="InterPro" id="IPR011549">
    <property type="entry name" value="RibD_C"/>
</dbReference>
<evidence type="ECO:0000256" key="6">
    <source>
        <dbReference type="ARBA" id="ARBA00022619"/>
    </source>
</evidence>
<dbReference type="GO" id="GO:0008270">
    <property type="term" value="F:zinc ion binding"/>
    <property type="evidence" value="ECO:0007669"/>
    <property type="project" value="InterPro"/>
</dbReference>
<gene>
    <name evidence="18" type="ORF">SAMN06265353_0010</name>
</gene>
<feature type="binding site" evidence="16">
    <location>
        <position position="88"/>
    </location>
    <ligand>
        <name>Zn(2+)</name>
        <dbReference type="ChEBI" id="CHEBI:29105"/>
        <note>catalytic</note>
    </ligand>
</feature>
<dbReference type="PIRSF" id="PIRSF006769">
    <property type="entry name" value="RibD"/>
    <property type="match status" value="1"/>
</dbReference>
<organism evidence="18 19">
    <name type="scientific">Hydrogenobacter hydrogenophilus</name>
    <dbReference type="NCBI Taxonomy" id="35835"/>
    <lineage>
        <taxon>Bacteria</taxon>
        <taxon>Pseudomonadati</taxon>
        <taxon>Aquificota</taxon>
        <taxon>Aquificia</taxon>
        <taxon>Aquificales</taxon>
        <taxon>Aquificaceae</taxon>
        <taxon>Hydrogenobacter</taxon>
    </lineage>
</organism>
<dbReference type="GO" id="GO:0008703">
    <property type="term" value="F:5-amino-6-(5-phosphoribosylamino)uracil reductase activity"/>
    <property type="evidence" value="ECO:0007669"/>
    <property type="project" value="UniProtKB-EC"/>
</dbReference>
<feature type="binding site" evidence="15">
    <location>
        <position position="200"/>
    </location>
    <ligand>
        <name>NADP(+)</name>
        <dbReference type="ChEBI" id="CHEBI:58349"/>
    </ligand>
</feature>
<protein>
    <recommendedName>
        <fullName evidence="13">Riboflavin biosynthesis protein RibD</fullName>
    </recommendedName>
    <domain>
        <recommendedName>
            <fullName evidence="13">Diaminohydroxyphosphoribosylaminopyrimidine deaminase</fullName>
            <shortName evidence="13">DRAP deaminase</shortName>
            <ecNumber evidence="13">3.5.4.26</ecNumber>
        </recommendedName>
        <alternativeName>
            <fullName evidence="13">Riboflavin-specific deaminase</fullName>
        </alternativeName>
    </domain>
    <domain>
        <recommendedName>
            <fullName evidence="13">5-amino-6-(5-phosphoribosylamino)uracil reductase</fullName>
            <ecNumber evidence="13">1.1.1.193</ecNumber>
        </recommendedName>
        <alternativeName>
            <fullName evidence="13">HTP reductase</fullName>
        </alternativeName>
    </domain>
</protein>
<dbReference type="InterPro" id="IPR024072">
    <property type="entry name" value="DHFR-like_dom_sf"/>
</dbReference>
<evidence type="ECO:0000256" key="1">
    <source>
        <dbReference type="ARBA" id="ARBA00002151"/>
    </source>
</evidence>
<dbReference type="InterPro" id="IPR002125">
    <property type="entry name" value="CMP_dCMP_dom"/>
</dbReference>
<evidence type="ECO:0000256" key="8">
    <source>
        <dbReference type="ARBA" id="ARBA00022801"/>
    </source>
</evidence>
<evidence type="ECO:0000259" key="17">
    <source>
        <dbReference type="PROSITE" id="PS51747"/>
    </source>
</evidence>
<evidence type="ECO:0000313" key="18">
    <source>
        <dbReference type="EMBL" id="SNZ10643.1"/>
    </source>
</evidence>
<evidence type="ECO:0000256" key="5">
    <source>
        <dbReference type="ARBA" id="ARBA00007417"/>
    </source>
</evidence>
<dbReference type="GO" id="GO:0009231">
    <property type="term" value="P:riboflavin biosynthetic process"/>
    <property type="evidence" value="ECO:0007669"/>
    <property type="project" value="UniProtKB-UniPathway"/>
</dbReference>
<dbReference type="EC" id="3.5.4.26" evidence="13"/>
<dbReference type="PROSITE" id="PS00903">
    <property type="entry name" value="CYT_DCMP_DEAMINASES_1"/>
    <property type="match status" value="1"/>
</dbReference>
<feature type="binding site" evidence="15">
    <location>
        <position position="208"/>
    </location>
    <ligand>
        <name>substrate</name>
    </ligand>
</feature>
<evidence type="ECO:0000256" key="7">
    <source>
        <dbReference type="ARBA" id="ARBA00022723"/>
    </source>
</evidence>
<evidence type="ECO:0000256" key="3">
    <source>
        <dbReference type="ARBA" id="ARBA00004910"/>
    </source>
</evidence>
<keyword evidence="9 13" id="KW-0862">Zinc</keyword>
<evidence type="ECO:0000256" key="15">
    <source>
        <dbReference type="PIRSR" id="PIRSR006769-2"/>
    </source>
</evidence>
<dbReference type="RefSeq" id="WP_096599818.1">
    <property type="nucleotide sequence ID" value="NZ_OBEN01000001.1"/>
</dbReference>
<evidence type="ECO:0000256" key="9">
    <source>
        <dbReference type="ARBA" id="ARBA00022833"/>
    </source>
</evidence>
<dbReference type="AlphaFoldDB" id="A0A285NNY3"/>
<dbReference type="Gene3D" id="3.40.430.10">
    <property type="entry name" value="Dihydrofolate Reductase, subunit A"/>
    <property type="match status" value="1"/>
</dbReference>
<feature type="binding site" evidence="16">
    <location>
        <position position="54"/>
    </location>
    <ligand>
        <name>Zn(2+)</name>
        <dbReference type="ChEBI" id="CHEBI:29105"/>
        <note>catalytic</note>
    </ligand>
</feature>
<dbReference type="GO" id="GO:0050661">
    <property type="term" value="F:NADP binding"/>
    <property type="evidence" value="ECO:0007669"/>
    <property type="project" value="InterPro"/>
</dbReference>
<dbReference type="SUPFAM" id="SSF53597">
    <property type="entry name" value="Dihydrofolate reductase-like"/>
    <property type="match status" value="1"/>
</dbReference>
<keyword evidence="19" id="KW-1185">Reference proteome</keyword>
<keyword evidence="7 13" id="KW-0479">Metal-binding</keyword>
<dbReference type="EMBL" id="OBEN01000001">
    <property type="protein sequence ID" value="SNZ10643.1"/>
    <property type="molecule type" value="Genomic_DNA"/>
</dbReference>
<dbReference type="CDD" id="cd01284">
    <property type="entry name" value="Riboflavin_deaminase-reductase"/>
    <property type="match status" value="1"/>
</dbReference>
<feature type="domain" description="CMP/dCMP-type deaminase" evidence="17">
    <location>
        <begin position="5"/>
        <end position="127"/>
    </location>
</feature>
<dbReference type="PANTHER" id="PTHR38011:SF7">
    <property type="entry name" value="2,5-DIAMINO-6-RIBOSYLAMINO-4(3H)-PYRIMIDINONE 5'-PHOSPHATE REDUCTASE"/>
    <property type="match status" value="1"/>
</dbReference>
<feature type="binding site" evidence="15">
    <location>
        <position position="172"/>
    </location>
    <ligand>
        <name>substrate</name>
    </ligand>
</feature>
<keyword evidence="10 13" id="KW-0521">NADP</keyword>
<evidence type="ECO:0000256" key="11">
    <source>
        <dbReference type="ARBA" id="ARBA00023002"/>
    </source>
</evidence>
<dbReference type="PANTHER" id="PTHR38011">
    <property type="entry name" value="DIHYDROFOLATE REDUCTASE FAMILY PROTEIN (AFU_ORTHOLOGUE AFUA_8G06820)"/>
    <property type="match status" value="1"/>
</dbReference>
<keyword evidence="12" id="KW-0511">Multifunctional enzyme</keyword>
<dbReference type="EC" id="1.1.1.193" evidence="13"/>
<dbReference type="InterPro" id="IPR050765">
    <property type="entry name" value="Riboflavin_Biosynth_HTPR"/>
</dbReference>
<comment type="catalytic activity">
    <reaction evidence="13">
        <text>5-amino-6-(5-phospho-D-ribitylamino)uracil + NADP(+) = 5-amino-6-(5-phospho-D-ribosylamino)uracil + NADPH + H(+)</text>
        <dbReference type="Rhea" id="RHEA:17845"/>
        <dbReference type="ChEBI" id="CHEBI:15378"/>
        <dbReference type="ChEBI" id="CHEBI:57783"/>
        <dbReference type="ChEBI" id="CHEBI:58349"/>
        <dbReference type="ChEBI" id="CHEBI:58421"/>
        <dbReference type="ChEBI" id="CHEBI:58453"/>
        <dbReference type="EC" id="1.1.1.193"/>
    </reaction>
</comment>
<feature type="binding site" evidence="15">
    <location>
        <position position="204"/>
    </location>
    <ligand>
        <name>NADP(+)</name>
        <dbReference type="ChEBI" id="CHEBI:58349"/>
    </ligand>
</feature>
<evidence type="ECO:0000256" key="2">
    <source>
        <dbReference type="ARBA" id="ARBA00004882"/>
    </source>
</evidence>
<name>A0A285NNY3_9AQUI</name>
<dbReference type="InterPro" id="IPR016193">
    <property type="entry name" value="Cytidine_deaminase-like"/>
</dbReference>
<keyword evidence="11 13" id="KW-0560">Oxidoreductase</keyword>
<dbReference type="InterPro" id="IPR004794">
    <property type="entry name" value="Eubact_RibD"/>
</dbReference>
<dbReference type="NCBIfam" id="TIGR00326">
    <property type="entry name" value="eubact_ribD"/>
    <property type="match status" value="1"/>
</dbReference>
<feature type="binding site" evidence="15">
    <location>
        <position position="174"/>
    </location>
    <ligand>
        <name>NADP(+)</name>
        <dbReference type="ChEBI" id="CHEBI:58349"/>
    </ligand>
</feature>
<evidence type="ECO:0000256" key="10">
    <source>
        <dbReference type="ARBA" id="ARBA00022857"/>
    </source>
</evidence>
<feature type="active site" description="Proton donor" evidence="14">
    <location>
        <position position="56"/>
    </location>
</feature>
<evidence type="ECO:0000256" key="4">
    <source>
        <dbReference type="ARBA" id="ARBA00005259"/>
    </source>
</evidence>
<feature type="binding site" evidence="15">
    <location>
        <position position="188"/>
    </location>
    <ligand>
        <name>substrate</name>
    </ligand>
</feature>
<dbReference type="GO" id="GO:0008835">
    <property type="term" value="F:diaminohydroxyphosphoribosylaminopyrimidine deaminase activity"/>
    <property type="evidence" value="ECO:0007669"/>
    <property type="project" value="UniProtKB-EC"/>
</dbReference>
<dbReference type="Pfam" id="PF01872">
    <property type="entry name" value="RibD_C"/>
    <property type="match status" value="1"/>
</dbReference>
<evidence type="ECO:0000256" key="14">
    <source>
        <dbReference type="PIRSR" id="PIRSR006769-1"/>
    </source>
</evidence>
<comment type="function">
    <text evidence="1 13">Converts 2,5-diamino-6-(ribosylamino)-4(3h)-pyrimidinone 5'-phosphate into 5-amino-6-(ribosylamino)-2,4(1h,3h)-pyrimidinedione 5'-phosphate.</text>
</comment>
<dbReference type="Gene3D" id="3.40.140.10">
    <property type="entry name" value="Cytidine Deaminase, domain 2"/>
    <property type="match status" value="1"/>
</dbReference>
<comment type="pathway">
    <text evidence="2 13">Cofactor biosynthesis; riboflavin biosynthesis; 5-amino-6-(D-ribitylamino)uracil from GTP: step 2/4.</text>
</comment>
<dbReference type="InterPro" id="IPR002734">
    <property type="entry name" value="RibDG_C"/>
</dbReference>
<feature type="binding site" evidence="15">
    <location>
        <position position="296"/>
    </location>
    <ligand>
        <name>substrate</name>
    </ligand>
</feature>
<evidence type="ECO:0000256" key="13">
    <source>
        <dbReference type="PIRNR" id="PIRNR006769"/>
    </source>
</evidence>
<dbReference type="Proteomes" id="UP000218627">
    <property type="component" value="Unassembled WGS sequence"/>
</dbReference>
<comment type="similarity">
    <text evidence="4 13">In the N-terminal section; belongs to the cytidine and deoxycytidylate deaminase family.</text>
</comment>
<proteinExistence type="inferred from homology"/>
<dbReference type="OrthoDB" id="9800865at2"/>
<dbReference type="Pfam" id="PF00383">
    <property type="entry name" value="dCMP_cyt_deam_1"/>
    <property type="match status" value="1"/>
</dbReference>
<keyword evidence="8 13" id="KW-0378">Hydrolase</keyword>
<accession>A0A285NNY3</accession>
<sequence>MTPTEKDIYFMKKALELAKSRKGLTHPNPTVGCVIVKDGKIIAEGYHERAGMPHAEVVALEKAGKQAENSTVYVTLEPCSHYGRTPPCADALIRAKVKRVVIAVLDPNPLVSGKGAERLKQAGIEVSVGVLEEEAKELNEDFFTYITQKRPYITLKMAQSIDGRMALKSGQSKWITNQESRDFAHKLRSEATAVLIGINTLLRDDPQLTVRAFPWERQPIRIVLDPRLRIPLDSKLVKDKSASTIVITALEDKEKIENLQKEGVEVILAEAIDGKLSLKEVLRQLYFKEIMHLLVEGGSITITNFIKEELYDRLFVFVAPILIGEGLGIGHIGVEDLSQAKRHKLVNLYRFGDDIALEYRKL</sequence>
<evidence type="ECO:0000313" key="19">
    <source>
        <dbReference type="Proteomes" id="UP000218627"/>
    </source>
</evidence>
<dbReference type="PROSITE" id="PS51747">
    <property type="entry name" value="CYT_DCMP_DEAMINASES_2"/>
    <property type="match status" value="1"/>
</dbReference>
<comment type="pathway">
    <text evidence="3 13">Cofactor biosynthesis; riboflavin biosynthesis; 5-amino-6-(D-ribitylamino)uracil from GTP: step 3/4.</text>
</comment>
<evidence type="ECO:0000256" key="16">
    <source>
        <dbReference type="PIRSR" id="PIRSR006769-3"/>
    </source>
</evidence>
<dbReference type="FunFam" id="3.40.140.10:FF:000025">
    <property type="entry name" value="Riboflavin biosynthesis protein RibD"/>
    <property type="match status" value="1"/>
</dbReference>
<feature type="binding site" evidence="15">
    <location>
        <position position="158"/>
    </location>
    <ligand>
        <name>NADP(+)</name>
        <dbReference type="ChEBI" id="CHEBI:58349"/>
    </ligand>
</feature>
<comment type="cofactor">
    <cofactor evidence="13 16">
        <name>Zn(2+)</name>
        <dbReference type="ChEBI" id="CHEBI:29105"/>
    </cofactor>
    <text evidence="13 16">Binds 1 zinc ion.</text>
</comment>